<reference evidence="2" key="1">
    <citation type="submission" date="2023-06" db="EMBL/GenBank/DDBJ databases">
        <authorList>
            <person name="Kurt Z."/>
        </authorList>
    </citation>
    <scope>NUCLEOTIDE SEQUENCE</scope>
</reference>
<dbReference type="InterPro" id="IPR011989">
    <property type="entry name" value="ARM-like"/>
</dbReference>
<dbReference type="EMBL" id="CATOUU010000042">
    <property type="protein sequence ID" value="CAI9914077.1"/>
    <property type="molecule type" value="Genomic_DNA"/>
</dbReference>
<protein>
    <submittedName>
        <fullName evidence="2">Uncharacterized protein</fullName>
    </submittedName>
</protein>
<dbReference type="Proteomes" id="UP001642409">
    <property type="component" value="Unassembled WGS sequence"/>
</dbReference>
<evidence type="ECO:0000313" key="2">
    <source>
        <dbReference type="EMBL" id="CAI9952324.1"/>
    </source>
</evidence>
<name>A0AA86QFW0_9EUKA</name>
<gene>
    <name evidence="1" type="ORF">HINF_LOCUS1722</name>
    <name evidence="4" type="ORF">HINF_LOCUS23092</name>
    <name evidence="2" type="ORF">HINF_LOCUS39969</name>
    <name evidence="3" type="ORF">HINF_LOCUS7143</name>
</gene>
<dbReference type="InterPro" id="IPR016024">
    <property type="entry name" value="ARM-type_fold"/>
</dbReference>
<dbReference type="SUPFAM" id="SSF48371">
    <property type="entry name" value="ARM repeat"/>
    <property type="match status" value="1"/>
</dbReference>
<dbReference type="EMBL" id="CAXDID020000014">
    <property type="protein sequence ID" value="CAL5982437.1"/>
    <property type="molecule type" value="Genomic_DNA"/>
</dbReference>
<reference evidence="3 5" key="2">
    <citation type="submission" date="2024-07" db="EMBL/GenBank/DDBJ databases">
        <authorList>
            <person name="Akdeniz Z."/>
        </authorList>
    </citation>
    <scope>NUCLEOTIDE SEQUENCE [LARGE SCALE GENOMIC DNA]</scope>
</reference>
<dbReference type="Gene3D" id="1.25.10.10">
    <property type="entry name" value="Leucine-rich Repeat Variant"/>
    <property type="match status" value="1"/>
</dbReference>
<keyword evidence="5" id="KW-1185">Reference proteome</keyword>
<evidence type="ECO:0000313" key="5">
    <source>
        <dbReference type="Proteomes" id="UP001642409"/>
    </source>
</evidence>
<organism evidence="2">
    <name type="scientific">Hexamita inflata</name>
    <dbReference type="NCBI Taxonomy" id="28002"/>
    <lineage>
        <taxon>Eukaryota</taxon>
        <taxon>Metamonada</taxon>
        <taxon>Diplomonadida</taxon>
        <taxon>Hexamitidae</taxon>
        <taxon>Hexamitinae</taxon>
        <taxon>Hexamita</taxon>
    </lineage>
</organism>
<dbReference type="AlphaFoldDB" id="A0AA86QFW0"/>
<evidence type="ECO:0000313" key="3">
    <source>
        <dbReference type="EMBL" id="CAL5982437.1"/>
    </source>
</evidence>
<proteinExistence type="predicted"/>
<comment type="caution">
    <text evidence="2">The sequence shown here is derived from an EMBL/GenBank/DDBJ whole genome shotgun (WGS) entry which is preliminary data.</text>
</comment>
<evidence type="ECO:0000313" key="4">
    <source>
        <dbReference type="EMBL" id="CAL6011996.1"/>
    </source>
</evidence>
<accession>A0AA86QFW0</accession>
<evidence type="ECO:0000313" key="1">
    <source>
        <dbReference type="EMBL" id="CAI9914077.1"/>
    </source>
</evidence>
<dbReference type="EMBL" id="CATOUU010000831">
    <property type="protein sequence ID" value="CAI9952324.1"/>
    <property type="molecule type" value="Genomic_DNA"/>
</dbReference>
<sequence length="416" mass="47449">MSDPEKIAVSISQSASDRDIIMGLKRVHQFLKQPQKLIQIVSVPKVIPRILDFILVDNADVVVEVFFLLTKLFEVSDDQFLICFTEQQFVQQLYERVRRPQFESNLTSFKNGLEIQQLFYLTVNNLCSQPITFVQVLESPIPDYILAQSRLPTSPRVRRFIVLAASNILYQAELQSEQLTRLGYELLQFTKEKDPDSVFASVQAVYAYSCIENNIFQFDLNLIVKLCEMQLLEVKTYQTERIANECIKILYNYSDGEQLLKANIISGMAQILLIAEEYPNFQRGILNCVLNMTSGQTGCSIIAKHTSMREKMIGFFMLGHHTGLLIQIYQNLLFYGQMERIDPAFVTKCGKICQLALLHDEEYANDAVNLVNQLCFAPDGLKGLKNMDWSDVADRGRGIEFVIDKVDRGSVSTSDV</sequence>
<dbReference type="EMBL" id="CAXDID020000065">
    <property type="protein sequence ID" value="CAL6011996.1"/>
    <property type="molecule type" value="Genomic_DNA"/>
</dbReference>